<proteinExistence type="predicted"/>
<dbReference type="NCBIfam" id="TIGR00231">
    <property type="entry name" value="small_GTP"/>
    <property type="match status" value="1"/>
</dbReference>
<dbReference type="SUPFAM" id="SSF54211">
    <property type="entry name" value="Ribosomal protein S5 domain 2-like"/>
    <property type="match status" value="1"/>
</dbReference>
<dbReference type="AlphaFoldDB" id="G5GGI6"/>
<dbReference type="Gene3D" id="2.40.30.10">
    <property type="entry name" value="Translation factors"/>
    <property type="match status" value="1"/>
</dbReference>
<dbReference type="STRING" id="679200.HMPREF9333_00676"/>
<evidence type="ECO:0000256" key="1">
    <source>
        <dbReference type="ARBA" id="ARBA00022741"/>
    </source>
</evidence>
<dbReference type="CDD" id="cd10912">
    <property type="entry name" value="PIN_YacP-like"/>
    <property type="match status" value="1"/>
</dbReference>
<dbReference type="InterPro" id="IPR014721">
    <property type="entry name" value="Ribsml_uS5_D2-typ_fold_subgr"/>
</dbReference>
<dbReference type="EMBL" id="ACZL01000012">
    <property type="protein sequence ID" value="EHI56146.1"/>
    <property type="molecule type" value="Genomic_DNA"/>
</dbReference>
<dbReference type="Gene3D" id="3.40.50.300">
    <property type="entry name" value="P-loop containing nucleotide triphosphate hydrolases"/>
    <property type="match status" value="1"/>
</dbReference>
<dbReference type="Pfam" id="PF00679">
    <property type="entry name" value="EFG_C"/>
    <property type="match status" value="1"/>
</dbReference>
<dbReference type="PANTHER" id="PTHR43261:SF1">
    <property type="entry name" value="RIBOSOME-RELEASING FACTOR 2, MITOCHONDRIAL"/>
    <property type="match status" value="1"/>
</dbReference>
<dbReference type="InterPro" id="IPR005517">
    <property type="entry name" value="Transl_elong_EFG/EF2_IV"/>
</dbReference>
<dbReference type="Gene3D" id="3.30.70.240">
    <property type="match status" value="1"/>
</dbReference>
<keyword evidence="2" id="KW-0648">Protein biosynthesis</keyword>
<dbReference type="SMART" id="SM00889">
    <property type="entry name" value="EFG_IV"/>
    <property type="match status" value="1"/>
</dbReference>
<dbReference type="GO" id="GO:0005525">
    <property type="term" value="F:GTP binding"/>
    <property type="evidence" value="ECO:0007669"/>
    <property type="project" value="UniProtKB-KW"/>
</dbReference>
<dbReference type="Pfam" id="PF03764">
    <property type="entry name" value="EFG_IV"/>
    <property type="match status" value="1"/>
</dbReference>
<dbReference type="eggNOG" id="COG0480">
    <property type="taxonomic scope" value="Bacteria"/>
</dbReference>
<dbReference type="PANTHER" id="PTHR43261">
    <property type="entry name" value="TRANSLATION ELONGATION FACTOR G-RELATED"/>
    <property type="match status" value="1"/>
</dbReference>
<organism evidence="5 6">
    <name type="scientific">Johnsonella ignava ATCC 51276</name>
    <dbReference type="NCBI Taxonomy" id="679200"/>
    <lineage>
        <taxon>Bacteria</taxon>
        <taxon>Bacillati</taxon>
        <taxon>Bacillota</taxon>
        <taxon>Clostridia</taxon>
        <taxon>Lachnospirales</taxon>
        <taxon>Lachnospiraceae</taxon>
        <taxon>Johnsonella</taxon>
    </lineage>
</organism>
<dbReference type="Gene3D" id="3.30.70.870">
    <property type="entry name" value="Elongation Factor G (Translational Gtpase), domain 3"/>
    <property type="match status" value="1"/>
</dbReference>
<dbReference type="InterPro" id="IPR005225">
    <property type="entry name" value="Small_GTP-bd"/>
</dbReference>
<dbReference type="GO" id="GO:0003924">
    <property type="term" value="F:GTPase activity"/>
    <property type="evidence" value="ECO:0007669"/>
    <property type="project" value="InterPro"/>
</dbReference>
<evidence type="ECO:0000256" key="3">
    <source>
        <dbReference type="ARBA" id="ARBA00023134"/>
    </source>
</evidence>
<dbReference type="Pfam" id="PF00009">
    <property type="entry name" value="GTP_EFTU"/>
    <property type="match status" value="1"/>
</dbReference>
<keyword evidence="6" id="KW-1185">Reference proteome</keyword>
<dbReference type="InterPro" id="IPR000795">
    <property type="entry name" value="T_Tr_GTP-bd_dom"/>
</dbReference>
<dbReference type="InterPro" id="IPR027417">
    <property type="entry name" value="P-loop_NTPase"/>
</dbReference>
<comment type="caution">
    <text evidence="5">The sequence shown here is derived from an EMBL/GenBank/DDBJ whole genome shotgun (WGS) entry which is preliminary data.</text>
</comment>
<dbReference type="OrthoDB" id="9801472at2"/>
<evidence type="ECO:0000313" key="6">
    <source>
        <dbReference type="Proteomes" id="UP000003011"/>
    </source>
</evidence>
<feature type="domain" description="Tr-type G" evidence="4">
    <location>
        <begin position="1"/>
        <end position="231"/>
    </location>
</feature>
<accession>G5GGI6</accession>
<dbReference type="InterPro" id="IPR035647">
    <property type="entry name" value="EFG_III/V"/>
</dbReference>
<dbReference type="SUPFAM" id="SSF54980">
    <property type="entry name" value="EF-G C-terminal domain-like"/>
    <property type="match status" value="2"/>
</dbReference>
<dbReference type="PROSITE" id="PS51722">
    <property type="entry name" value="G_TR_2"/>
    <property type="match status" value="1"/>
</dbReference>
<dbReference type="RefSeq" id="WP_005539835.1">
    <property type="nucleotide sequence ID" value="NZ_JH378830.1"/>
</dbReference>
<name>G5GGI6_9FIRM</name>
<keyword evidence="1" id="KW-0547">Nucleotide-binding</keyword>
<sequence length="883" mass="101184">MDTLNIGVLAHVDAGKTSLCEALLFAGKSIKSLGRVDHKNSLLDMYAMERERGITIFSKQARIMLENLCINLIDTPGHMDFSAETERILSVIDYALIVVSAKEGIQSHTKVLWELLGRYDIPTIVFVNKMDYTGIDKMAVLGFLQGINDNIVDFTQYNLDKGNMSFFDELSYCDEKLMEEYIETGGISPGSIKDAISKRLVFPCFFGSALKFEGIRQLLEFMEEYCLIKVYGDKFGLKVYKISRDSANIKLCHVKVTGASLRAKMPVGTEKVNEIRLYSGDKYETVAEVKSGGICAVTGLNNLQTGDLVIAEDIIKNRLFSKPVLSYEMTYPQDIDKNSFFKWLNELSESEPELDIRKEYSNNTISLKLFGNIQMEILKNRIRELFGSRVLFSEGRVVYKETLENTVEGVGHYEPLKNYVEVHLLLEPIEPETGLVFDSKLSKDMISDNVQKHIISHLSQNKDIKGVLTGSGLTGIRISLVAVKSNMKHPEMGYYLQAVYRALRQGLMQAKCLLLEPFYNFTIEAPQESLGRILSDLQNMYAVFKYEFKSDIVEINGYAPVSCIQNYSEKLISFTKGNGKIFLNPRGYGICHNEEEVIDTYAYEPELDTDNPSGSIFCENGDSYYVPWDEVFSHMYIPLYLDELLKDSIKDKENEEIKTVKSTYNDMVLDDEELTEIFERTYGRIKRRTADRQQKRIISSNKEYVYKKIPEIKEYIIIDGYNLIFASKELGALADYNLGAAREKLKDMLVNYRGYVRADIILVFDAYKVEGNYTQINNYSNIYVVYTQEAETADHYIERTVHEMSDKYNVCVVTSDYTEQIIIRSKGCRLMSSREFIEDMERVSVEIRNELLAVSRSNRKNFIFDALPKDIMEKINEIRDTKK</sequence>
<dbReference type="PRINTS" id="PR00315">
    <property type="entry name" value="ELONGATNFCT"/>
</dbReference>
<evidence type="ECO:0000256" key="2">
    <source>
        <dbReference type="ARBA" id="ARBA00022917"/>
    </source>
</evidence>
<dbReference type="Gene3D" id="3.30.230.10">
    <property type="match status" value="1"/>
</dbReference>
<reference evidence="5 6" key="1">
    <citation type="submission" date="2011-08" db="EMBL/GenBank/DDBJ databases">
        <title>The Genome Sequence of Johnsonella ignava ATCC 51276.</title>
        <authorList>
            <consortium name="The Broad Institute Genome Sequencing Platform"/>
            <person name="Earl A."/>
            <person name="Ward D."/>
            <person name="Feldgarden M."/>
            <person name="Gevers D."/>
            <person name="Izard J."/>
            <person name="Blanton J.M."/>
            <person name="Baranova O.V."/>
            <person name="Dewhirst F.E."/>
            <person name="Young S.K."/>
            <person name="Zeng Q."/>
            <person name="Gargeya S."/>
            <person name="Fitzgerald M."/>
            <person name="Haas B."/>
            <person name="Abouelleil A."/>
            <person name="Alvarado L."/>
            <person name="Arachchi H.M."/>
            <person name="Berlin A."/>
            <person name="Brown A."/>
            <person name="Chapman S.B."/>
            <person name="Chen Z."/>
            <person name="Dunbar C."/>
            <person name="Freedman E."/>
            <person name="Gearin G."/>
            <person name="Gellesch M."/>
            <person name="Goldberg J."/>
            <person name="Griggs A."/>
            <person name="Gujja S."/>
            <person name="Heiman D."/>
            <person name="Howarth C."/>
            <person name="Larson L."/>
            <person name="Lui A."/>
            <person name="MacDonald P.J.P."/>
            <person name="Montmayeur A."/>
            <person name="Murphy C."/>
            <person name="Neiman D."/>
            <person name="Pearson M."/>
            <person name="Priest M."/>
            <person name="Roberts A."/>
            <person name="Saif S."/>
            <person name="Shea T."/>
            <person name="Shenoy N."/>
            <person name="Sisk P."/>
            <person name="Stolte C."/>
            <person name="Sykes S."/>
            <person name="Wortman J."/>
            <person name="Nusbaum C."/>
            <person name="Birren B."/>
        </authorList>
    </citation>
    <scope>NUCLEOTIDE SEQUENCE [LARGE SCALE GENOMIC DNA]</scope>
    <source>
        <strain evidence="5 6">ATCC 51276</strain>
    </source>
</reference>
<dbReference type="PATRIC" id="fig|679200.3.peg.712"/>
<gene>
    <name evidence="5" type="ORF">HMPREF9333_00676</name>
</gene>
<dbReference type="SUPFAM" id="SSF50447">
    <property type="entry name" value="Translation proteins"/>
    <property type="match status" value="1"/>
</dbReference>
<dbReference type="HOGENOM" id="CLU_002794_5_0_9"/>
<keyword evidence="3" id="KW-0342">GTP-binding</keyword>
<evidence type="ECO:0000259" key="4">
    <source>
        <dbReference type="PROSITE" id="PS51722"/>
    </source>
</evidence>
<dbReference type="InterPro" id="IPR010298">
    <property type="entry name" value="YacP-like"/>
</dbReference>
<dbReference type="InterPro" id="IPR009000">
    <property type="entry name" value="Transl_B-barrel_sf"/>
</dbReference>
<evidence type="ECO:0000313" key="5">
    <source>
        <dbReference type="EMBL" id="EHI56146.1"/>
    </source>
</evidence>
<dbReference type="Proteomes" id="UP000003011">
    <property type="component" value="Unassembled WGS sequence"/>
</dbReference>
<dbReference type="Pfam" id="PF05991">
    <property type="entry name" value="NYN_YacP"/>
    <property type="match status" value="1"/>
</dbReference>
<dbReference type="InterPro" id="IPR000640">
    <property type="entry name" value="EFG_V-like"/>
</dbReference>
<dbReference type="InterPro" id="IPR020568">
    <property type="entry name" value="Ribosomal_Su5_D2-typ_SF"/>
</dbReference>
<dbReference type="GO" id="GO:0006412">
    <property type="term" value="P:translation"/>
    <property type="evidence" value="ECO:0007669"/>
    <property type="project" value="UniProtKB-KW"/>
</dbReference>
<protein>
    <recommendedName>
        <fullName evidence="4">Tr-type G domain-containing protein</fullName>
    </recommendedName>
</protein>
<dbReference type="GO" id="GO:0032790">
    <property type="term" value="P:ribosome disassembly"/>
    <property type="evidence" value="ECO:0007669"/>
    <property type="project" value="TreeGrafter"/>
</dbReference>
<dbReference type="SUPFAM" id="SSF52540">
    <property type="entry name" value="P-loop containing nucleoside triphosphate hydrolases"/>
    <property type="match status" value="1"/>
</dbReference>